<dbReference type="RefSeq" id="WP_194847698.1">
    <property type="nucleotide sequence ID" value="NZ_JAAEJV010000020.1"/>
</dbReference>
<dbReference type="CDD" id="cd08504">
    <property type="entry name" value="PBP2_OppA"/>
    <property type="match status" value="1"/>
</dbReference>
<dbReference type="EMBL" id="JAAEJV010000020">
    <property type="protein sequence ID" value="MBF5059397.1"/>
    <property type="molecule type" value="Genomic_DNA"/>
</dbReference>
<evidence type="ECO:0000313" key="3">
    <source>
        <dbReference type="Proteomes" id="UP001194714"/>
    </source>
</evidence>
<name>A0ABS0AZ58_9BACT</name>
<dbReference type="PANTHER" id="PTHR30290">
    <property type="entry name" value="PERIPLASMIC BINDING COMPONENT OF ABC TRANSPORTER"/>
    <property type="match status" value="1"/>
</dbReference>
<reference evidence="2 3" key="1">
    <citation type="submission" date="2020-01" db="EMBL/GenBank/DDBJ databases">
        <title>Draft genome sequence of Cand. Neptunochlamydia vexilliferae K9.</title>
        <authorList>
            <person name="Schulz F."/>
            <person name="Koestlbacher S."/>
            <person name="Wascher F."/>
            <person name="Pizzetti I."/>
            <person name="Horn M."/>
        </authorList>
    </citation>
    <scope>NUCLEOTIDE SEQUENCE [LARGE SCALE GENOMIC DNA]</scope>
    <source>
        <strain evidence="2 3">K9</strain>
    </source>
</reference>
<dbReference type="Gene3D" id="3.40.190.10">
    <property type="entry name" value="Periplasmic binding protein-like II"/>
    <property type="match status" value="1"/>
</dbReference>
<dbReference type="Gene3D" id="3.10.105.10">
    <property type="entry name" value="Dipeptide-binding Protein, Domain 3"/>
    <property type="match status" value="1"/>
</dbReference>
<keyword evidence="3" id="KW-1185">Reference proteome</keyword>
<sequence length="532" mass="61967">MKRTILLISIPILVILIGFFALDKKQTEKKNILKIALPSDIQSFHPARGHDNNSTHVTKMLFEGLMRKDENDIPQPAVARKVDISKDKKTYTFHLRDCKWSDGTEITAHDFEYSWKSALNPNSRFVTQVPYFFYCIKNAKACLSQEKPIDALGVKAIDDKTLSVELEYPSPYFLEITTITFLLPIPKHIAEKDPEWLSKPNLVCNGPFKLDSRRHNSKISLLKNPLYWDQEHVYLNGINIFIIPDTLITLNMFEKEQLDWVGSPFFRISYDLSFDILSEKLDDALIYWFFINTEKYPLNNKKLRKALSYAVNRQSIVKSVFNDLGNPEMSALSPPLKLTDRPYFKDNDTQLAQQFFQEALDELGITREELPEIELSYAVGFEIHHRIAQAIQDQWRKVLNIKNVSLRREEWGVYYNRVSEGDYDLGFMGWNPYCLDPYFFIEVFRKKDDMMNKSNWENEAFKRLLDEANHVLDETERATILMEAEKILMDEMPIIPICSLNKRFAKNPKLAGEALSRLQSVDFKSAYFTSSN</sequence>
<protein>
    <submittedName>
        <fullName evidence="2">Oligopeptide-binding protein OppA</fullName>
    </submittedName>
</protein>
<evidence type="ECO:0000313" key="2">
    <source>
        <dbReference type="EMBL" id="MBF5059397.1"/>
    </source>
</evidence>
<feature type="domain" description="Solute-binding protein family 5" evidence="1">
    <location>
        <begin position="74"/>
        <end position="450"/>
    </location>
</feature>
<dbReference type="InterPro" id="IPR039424">
    <property type="entry name" value="SBP_5"/>
</dbReference>
<dbReference type="Proteomes" id="UP001194714">
    <property type="component" value="Unassembled WGS sequence"/>
</dbReference>
<organism evidence="2 3">
    <name type="scientific">Candidatus Neptunichlamydia vexilliferae</name>
    <dbReference type="NCBI Taxonomy" id="1651774"/>
    <lineage>
        <taxon>Bacteria</taxon>
        <taxon>Pseudomonadati</taxon>
        <taxon>Chlamydiota</taxon>
        <taxon>Chlamydiia</taxon>
        <taxon>Parachlamydiales</taxon>
        <taxon>Simkaniaceae</taxon>
        <taxon>Candidatus Neptunichlamydia</taxon>
    </lineage>
</organism>
<dbReference type="InterPro" id="IPR030678">
    <property type="entry name" value="Peptide/Ni-bd"/>
</dbReference>
<accession>A0ABS0AZ58</accession>
<evidence type="ECO:0000259" key="1">
    <source>
        <dbReference type="Pfam" id="PF00496"/>
    </source>
</evidence>
<dbReference type="Gene3D" id="3.90.76.10">
    <property type="entry name" value="Dipeptide-binding Protein, Domain 1"/>
    <property type="match status" value="1"/>
</dbReference>
<proteinExistence type="predicted"/>
<comment type="caution">
    <text evidence="2">The sequence shown here is derived from an EMBL/GenBank/DDBJ whole genome shotgun (WGS) entry which is preliminary data.</text>
</comment>
<dbReference type="PIRSF" id="PIRSF002741">
    <property type="entry name" value="MppA"/>
    <property type="match status" value="1"/>
</dbReference>
<dbReference type="PANTHER" id="PTHR30290:SF79">
    <property type="entry name" value="DIPEPTIDE-BINDING PROTEIN DPPE"/>
    <property type="match status" value="1"/>
</dbReference>
<dbReference type="Pfam" id="PF00496">
    <property type="entry name" value="SBP_bac_5"/>
    <property type="match status" value="1"/>
</dbReference>
<dbReference type="InterPro" id="IPR000914">
    <property type="entry name" value="SBP_5_dom"/>
</dbReference>
<dbReference type="SUPFAM" id="SSF53850">
    <property type="entry name" value="Periplasmic binding protein-like II"/>
    <property type="match status" value="1"/>
</dbReference>
<gene>
    <name evidence="2" type="ORF">NEPTK9_000909</name>
</gene>